<dbReference type="PANTHER" id="PTHR10174">
    <property type="entry name" value="ALPHA-TOCOPHEROL TRANSFER PROTEIN-RELATED"/>
    <property type="match status" value="1"/>
</dbReference>
<dbReference type="GO" id="GO:1902936">
    <property type="term" value="F:phosphatidylinositol bisphosphate binding"/>
    <property type="evidence" value="ECO:0007669"/>
    <property type="project" value="TreeGrafter"/>
</dbReference>
<dbReference type="InterPro" id="IPR036273">
    <property type="entry name" value="CRAL/TRIO_N_dom_sf"/>
</dbReference>
<dbReference type="PANTHER" id="PTHR10174:SF224">
    <property type="entry name" value="RETINOL-BINDING PROTEIN PINTA"/>
    <property type="match status" value="1"/>
</dbReference>
<dbReference type="SMART" id="SM00516">
    <property type="entry name" value="SEC14"/>
    <property type="match status" value="1"/>
</dbReference>
<proteinExistence type="predicted"/>
<sequence>MNILMRRVSKVFRKKSCNVELETLKEWMEDNPDLQCKIDDHWLLVFLSSCKYNIERTKAKIEMFYLIRYVMPEIFTNRDPRLPRVQQILNLGLFVPLVNPESEDNYDTIIVRMTFFDPDKIPLQLLMKVNLMIIDVLLTDEATHFKQFIFLVDLKDFSNKYQEQLLPNQMKRLLQYFEDSYPINVKAVHFINPPPYAMPFLNLFTLFVSEKNRNKIHVYCENEEFDVTQIFPREVLPKELNGTNSSFDEMRAQWKAKVEDYRDWFLEGENQFTPDSARLPKSDVTITNPFSME</sequence>
<dbReference type="Pfam" id="PF00650">
    <property type="entry name" value="CRAL_TRIO"/>
    <property type="match status" value="1"/>
</dbReference>
<dbReference type="Gene3D" id="1.20.5.1200">
    <property type="entry name" value="Alpha-tocopherol transfer"/>
    <property type="match status" value="1"/>
</dbReference>
<dbReference type="GO" id="GO:0016020">
    <property type="term" value="C:membrane"/>
    <property type="evidence" value="ECO:0007669"/>
    <property type="project" value="TreeGrafter"/>
</dbReference>
<protein>
    <recommendedName>
        <fullName evidence="1">CRAL-TRIO domain-containing protein</fullName>
    </recommendedName>
</protein>
<comment type="caution">
    <text evidence="2">The sequence shown here is derived from an EMBL/GenBank/DDBJ whole genome shotgun (WGS) entry which is preliminary data.</text>
</comment>
<dbReference type="CDD" id="cd00170">
    <property type="entry name" value="SEC14"/>
    <property type="match status" value="1"/>
</dbReference>
<dbReference type="AlphaFoldDB" id="A0AAN7ZH16"/>
<dbReference type="SUPFAM" id="SSF46938">
    <property type="entry name" value="CRAL/TRIO N-terminal domain"/>
    <property type="match status" value="1"/>
</dbReference>
<organism evidence="2 3">
    <name type="scientific">Pyrocoelia pectoralis</name>
    <dbReference type="NCBI Taxonomy" id="417401"/>
    <lineage>
        <taxon>Eukaryota</taxon>
        <taxon>Metazoa</taxon>
        <taxon>Ecdysozoa</taxon>
        <taxon>Arthropoda</taxon>
        <taxon>Hexapoda</taxon>
        <taxon>Insecta</taxon>
        <taxon>Pterygota</taxon>
        <taxon>Neoptera</taxon>
        <taxon>Endopterygota</taxon>
        <taxon>Coleoptera</taxon>
        <taxon>Polyphaga</taxon>
        <taxon>Elateriformia</taxon>
        <taxon>Elateroidea</taxon>
        <taxon>Lampyridae</taxon>
        <taxon>Lampyrinae</taxon>
        <taxon>Pyrocoelia</taxon>
    </lineage>
</organism>
<evidence type="ECO:0000313" key="2">
    <source>
        <dbReference type="EMBL" id="KAK5638978.1"/>
    </source>
</evidence>
<keyword evidence="3" id="KW-1185">Reference proteome</keyword>
<name>A0AAN7ZH16_9COLE</name>
<dbReference type="PROSITE" id="PS50191">
    <property type="entry name" value="CRAL_TRIO"/>
    <property type="match status" value="1"/>
</dbReference>
<feature type="domain" description="CRAL-TRIO" evidence="1">
    <location>
        <begin position="82"/>
        <end position="248"/>
    </location>
</feature>
<reference evidence="2 3" key="1">
    <citation type="journal article" date="2024" name="Insects">
        <title>An Improved Chromosome-Level Genome Assembly of the Firefly Pyrocoelia pectoralis.</title>
        <authorList>
            <person name="Fu X."/>
            <person name="Meyer-Rochow V.B."/>
            <person name="Ballantyne L."/>
            <person name="Zhu X."/>
        </authorList>
    </citation>
    <scope>NUCLEOTIDE SEQUENCE [LARGE SCALE GENOMIC DNA]</scope>
    <source>
        <strain evidence="2">XCY_ONT2</strain>
    </source>
</reference>
<dbReference type="EMBL" id="JAVRBK010000010">
    <property type="protein sequence ID" value="KAK5638978.1"/>
    <property type="molecule type" value="Genomic_DNA"/>
</dbReference>
<dbReference type="InterPro" id="IPR036865">
    <property type="entry name" value="CRAL-TRIO_dom_sf"/>
</dbReference>
<dbReference type="Gene3D" id="3.40.525.10">
    <property type="entry name" value="CRAL-TRIO lipid binding domain"/>
    <property type="match status" value="1"/>
</dbReference>
<gene>
    <name evidence="2" type="ORF">RI129_013273</name>
</gene>
<evidence type="ECO:0000259" key="1">
    <source>
        <dbReference type="PROSITE" id="PS50191"/>
    </source>
</evidence>
<dbReference type="SUPFAM" id="SSF52087">
    <property type="entry name" value="CRAL/TRIO domain"/>
    <property type="match status" value="1"/>
</dbReference>
<accession>A0AAN7ZH16</accession>
<evidence type="ECO:0000313" key="3">
    <source>
        <dbReference type="Proteomes" id="UP001329430"/>
    </source>
</evidence>
<dbReference type="InterPro" id="IPR001251">
    <property type="entry name" value="CRAL-TRIO_dom"/>
</dbReference>
<dbReference type="Gene3D" id="1.10.8.20">
    <property type="entry name" value="N-terminal domain of phosphatidylinositol transfer protein sec14p"/>
    <property type="match status" value="1"/>
</dbReference>
<dbReference type="Proteomes" id="UP001329430">
    <property type="component" value="Chromosome 10"/>
</dbReference>